<evidence type="ECO:0000313" key="2">
    <source>
        <dbReference type="EMBL" id="MEQ2291219.1"/>
    </source>
</evidence>
<evidence type="ECO:0008006" key="4">
    <source>
        <dbReference type="Google" id="ProtNLM"/>
    </source>
</evidence>
<feature type="signal peptide" evidence="1">
    <location>
        <begin position="1"/>
        <end position="29"/>
    </location>
</feature>
<gene>
    <name evidence="2" type="ORF">AMECASPLE_011209</name>
</gene>
<accession>A0ABV0YBN2</accession>
<name>A0ABV0YBN2_9TELE</name>
<proteinExistence type="predicted"/>
<comment type="caution">
    <text evidence="2">The sequence shown here is derived from an EMBL/GenBank/DDBJ whole genome shotgun (WGS) entry which is preliminary data.</text>
</comment>
<dbReference type="EMBL" id="JAHRIP010028884">
    <property type="protein sequence ID" value="MEQ2291219.1"/>
    <property type="molecule type" value="Genomic_DNA"/>
</dbReference>
<feature type="chain" id="PRO_5046082037" description="Secreted protein" evidence="1">
    <location>
        <begin position="30"/>
        <end position="81"/>
    </location>
</feature>
<evidence type="ECO:0000256" key="1">
    <source>
        <dbReference type="SAM" id="SignalP"/>
    </source>
</evidence>
<evidence type="ECO:0000313" key="3">
    <source>
        <dbReference type="Proteomes" id="UP001469553"/>
    </source>
</evidence>
<dbReference type="Proteomes" id="UP001469553">
    <property type="component" value="Unassembled WGS sequence"/>
</dbReference>
<protein>
    <recommendedName>
        <fullName evidence="4">Secreted protein</fullName>
    </recommendedName>
</protein>
<reference evidence="2 3" key="1">
    <citation type="submission" date="2021-06" db="EMBL/GenBank/DDBJ databases">
        <authorList>
            <person name="Palmer J.M."/>
        </authorList>
    </citation>
    <scope>NUCLEOTIDE SEQUENCE [LARGE SCALE GENOMIC DNA]</scope>
    <source>
        <strain evidence="2 3">AS_MEX2019</strain>
        <tissue evidence="2">Muscle</tissue>
    </source>
</reference>
<sequence>MQPRITTKLMPAAHRAACVAAWLASCGDAADCCARTSQILHKTWTGTQSAAREPDPCRRNHKVLLGSFYSKNTMQCQDSKP</sequence>
<keyword evidence="3" id="KW-1185">Reference proteome</keyword>
<keyword evidence="1" id="KW-0732">Signal</keyword>
<dbReference type="PROSITE" id="PS51257">
    <property type="entry name" value="PROKAR_LIPOPROTEIN"/>
    <property type="match status" value="1"/>
</dbReference>
<organism evidence="2 3">
    <name type="scientific">Ameca splendens</name>
    <dbReference type="NCBI Taxonomy" id="208324"/>
    <lineage>
        <taxon>Eukaryota</taxon>
        <taxon>Metazoa</taxon>
        <taxon>Chordata</taxon>
        <taxon>Craniata</taxon>
        <taxon>Vertebrata</taxon>
        <taxon>Euteleostomi</taxon>
        <taxon>Actinopterygii</taxon>
        <taxon>Neopterygii</taxon>
        <taxon>Teleostei</taxon>
        <taxon>Neoteleostei</taxon>
        <taxon>Acanthomorphata</taxon>
        <taxon>Ovalentaria</taxon>
        <taxon>Atherinomorphae</taxon>
        <taxon>Cyprinodontiformes</taxon>
        <taxon>Goodeidae</taxon>
        <taxon>Ameca</taxon>
    </lineage>
</organism>